<dbReference type="EMBL" id="CM026431">
    <property type="protein sequence ID" value="KAG0559844.1"/>
    <property type="molecule type" value="Genomic_DNA"/>
</dbReference>
<keyword evidence="2" id="KW-1185">Reference proteome</keyword>
<protein>
    <submittedName>
        <fullName evidence="1">Uncharacterized protein</fullName>
    </submittedName>
</protein>
<dbReference type="AlphaFoldDB" id="A0A8T0GNR9"/>
<organism evidence="1 2">
    <name type="scientific">Ceratodon purpureus</name>
    <name type="common">Fire moss</name>
    <name type="synonym">Dicranum purpureum</name>
    <dbReference type="NCBI Taxonomy" id="3225"/>
    <lineage>
        <taxon>Eukaryota</taxon>
        <taxon>Viridiplantae</taxon>
        <taxon>Streptophyta</taxon>
        <taxon>Embryophyta</taxon>
        <taxon>Bryophyta</taxon>
        <taxon>Bryophytina</taxon>
        <taxon>Bryopsida</taxon>
        <taxon>Dicranidae</taxon>
        <taxon>Pseudoditrichales</taxon>
        <taxon>Ditrichaceae</taxon>
        <taxon>Ceratodon</taxon>
    </lineage>
</organism>
<gene>
    <name evidence="1" type="ORF">KC19_10G133400</name>
</gene>
<reference evidence="1" key="1">
    <citation type="submission" date="2020-06" db="EMBL/GenBank/DDBJ databases">
        <title>WGS assembly of Ceratodon purpureus strain R40.</title>
        <authorList>
            <person name="Carey S.B."/>
            <person name="Jenkins J."/>
            <person name="Shu S."/>
            <person name="Lovell J.T."/>
            <person name="Sreedasyam A."/>
            <person name="Maumus F."/>
            <person name="Tiley G.P."/>
            <person name="Fernandez-Pozo N."/>
            <person name="Barry K."/>
            <person name="Chen C."/>
            <person name="Wang M."/>
            <person name="Lipzen A."/>
            <person name="Daum C."/>
            <person name="Saski C.A."/>
            <person name="Payton A.C."/>
            <person name="Mcbreen J.C."/>
            <person name="Conrad R.E."/>
            <person name="Kollar L.M."/>
            <person name="Olsson S."/>
            <person name="Huttunen S."/>
            <person name="Landis J.B."/>
            <person name="Wickett N.J."/>
            <person name="Johnson M.G."/>
            <person name="Rensing S.A."/>
            <person name="Grimwood J."/>
            <person name="Schmutz J."/>
            <person name="Mcdaniel S.F."/>
        </authorList>
    </citation>
    <scope>NUCLEOTIDE SEQUENCE</scope>
    <source>
        <strain evidence="1">R40</strain>
    </source>
</reference>
<comment type="caution">
    <text evidence="1">The sequence shown here is derived from an EMBL/GenBank/DDBJ whole genome shotgun (WGS) entry which is preliminary data.</text>
</comment>
<accession>A0A8T0GNR9</accession>
<evidence type="ECO:0000313" key="1">
    <source>
        <dbReference type="EMBL" id="KAG0559844.1"/>
    </source>
</evidence>
<dbReference type="Proteomes" id="UP000822688">
    <property type="component" value="Chromosome 10"/>
</dbReference>
<evidence type="ECO:0000313" key="2">
    <source>
        <dbReference type="Proteomes" id="UP000822688"/>
    </source>
</evidence>
<sequence length="136" mass="15709">MGLSSPVQLKMHFDILTQLFHLLDCQTLVNLIRLTEIGVEILRQVQVLREHINRLCSALPQTNLRPHFTLFKVKLLFLLLIILKISPRSLPRKQRHVLLQEKATASVAGKNGWVRCLLRKNSTMHKQKMKLLGFLA</sequence>
<proteinExistence type="predicted"/>
<name>A0A8T0GNR9_CERPU</name>